<evidence type="ECO:0000256" key="5">
    <source>
        <dbReference type="ARBA" id="ARBA00022989"/>
    </source>
</evidence>
<comment type="similarity">
    <text evidence="2">Belongs to the CpsC/CapA family.</text>
</comment>
<dbReference type="InterPro" id="IPR003856">
    <property type="entry name" value="LPS_length_determ_N"/>
</dbReference>
<evidence type="ECO:0000259" key="9">
    <source>
        <dbReference type="Pfam" id="PF02706"/>
    </source>
</evidence>
<evidence type="ECO:0000256" key="7">
    <source>
        <dbReference type="SAM" id="MobiDB-lite"/>
    </source>
</evidence>
<evidence type="ECO:0000256" key="2">
    <source>
        <dbReference type="ARBA" id="ARBA00006683"/>
    </source>
</evidence>
<evidence type="ECO:0000256" key="6">
    <source>
        <dbReference type="ARBA" id="ARBA00023136"/>
    </source>
</evidence>
<dbReference type="InterPro" id="IPR027417">
    <property type="entry name" value="P-loop_NTPase"/>
</dbReference>
<keyword evidence="5 8" id="KW-1133">Transmembrane helix</keyword>
<keyword evidence="3" id="KW-1003">Cell membrane</keyword>
<evidence type="ECO:0000256" key="8">
    <source>
        <dbReference type="SAM" id="Phobius"/>
    </source>
</evidence>
<feature type="region of interest" description="Disordered" evidence="7">
    <location>
        <begin position="504"/>
        <end position="561"/>
    </location>
</feature>
<dbReference type="Proteomes" id="UP001183176">
    <property type="component" value="Unassembled WGS sequence"/>
</dbReference>
<protein>
    <submittedName>
        <fullName evidence="10">Wzz/FepE/Etk N-terminal domain-containing protein</fullName>
    </submittedName>
</protein>
<evidence type="ECO:0000313" key="10">
    <source>
        <dbReference type="EMBL" id="MDT0261859.1"/>
    </source>
</evidence>
<feature type="domain" description="Polysaccharide chain length determinant N-terminal" evidence="9">
    <location>
        <begin position="27"/>
        <end position="101"/>
    </location>
</feature>
<evidence type="ECO:0000313" key="11">
    <source>
        <dbReference type="Proteomes" id="UP001183176"/>
    </source>
</evidence>
<comment type="caution">
    <text evidence="10">The sequence shown here is derived from an EMBL/GenBank/DDBJ whole genome shotgun (WGS) entry which is preliminary data.</text>
</comment>
<evidence type="ECO:0000256" key="1">
    <source>
        <dbReference type="ARBA" id="ARBA00004651"/>
    </source>
</evidence>
<feature type="transmembrane region" description="Helical" evidence="8">
    <location>
        <begin position="250"/>
        <end position="269"/>
    </location>
</feature>
<dbReference type="InterPro" id="IPR050445">
    <property type="entry name" value="Bact_polysacc_biosynth/exp"/>
</dbReference>
<gene>
    <name evidence="10" type="ORF">RM423_10665</name>
</gene>
<feature type="transmembrane region" description="Helical" evidence="8">
    <location>
        <begin position="36"/>
        <end position="55"/>
    </location>
</feature>
<dbReference type="Pfam" id="PF02706">
    <property type="entry name" value="Wzz"/>
    <property type="match status" value="1"/>
</dbReference>
<dbReference type="PANTHER" id="PTHR32309">
    <property type="entry name" value="TYROSINE-PROTEIN KINASE"/>
    <property type="match status" value="1"/>
</dbReference>
<dbReference type="SUPFAM" id="SSF52540">
    <property type="entry name" value="P-loop containing nucleoside triphosphate hydrolases"/>
    <property type="match status" value="1"/>
</dbReference>
<accession>A0ABU2JBK4</accession>
<dbReference type="PANTHER" id="PTHR32309:SF13">
    <property type="entry name" value="FERRIC ENTEROBACTIN TRANSPORT PROTEIN FEPE"/>
    <property type="match status" value="1"/>
</dbReference>
<reference evidence="11" key="1">
    <citation type="submission" date="2023-07" db="EMBL/GenBank/DDBJ databases">
        <title>30 novel species of actinomycetes from the DSMZ collection.</title>
        <authorList>
            <person name="Nouioui I."/>
        </authorList>
    </citation>
    <scope>NUCLEOTIDE SEQUENCE [LARGE SCALE GENOMIC DNA]</scope>
    <source>
        <strain evidence="11">DSM 44399</strain>
    </source>
</reference>
<proteinExistence type="inferred from homology"/>
<keyword evidence="4 8" id="KW-0812">Transmembrane</keyword>
<dbReference type="EMBL" id="JAVREH010000011">
    <property type="protein sequence ID" value="MDT0261859.1"/>
    <property type="molecule type" value="Genomic_DNA"/>
</dbReference>
<organism evidence="10 11">
    <name type="scientific">Jatrophihabitans lederbergiae</name>
    <dbReference type="NCBI Taxonomy" id="3075547"/>
    <lineage>
        <taxon>Bacteria</taxon>
        <taxon>Bacillati</taxon>
        <taxon>Actinomycetota</taxon>
        <taxon>Actinomycetes</taxon>
        <taxon>Jatrophihabitantales</taxon>
        <taxon>Jatrophihabitantaceae</taxon>
        <taxon>Jatrophihabitans</taxon>
    </lineage>
</organism>
<dbReference type="Gene3D" id="3.40.50.300">
    <property type="entry name" value="P-loop containing nucleotide triphosphate hydrolases"/>
    <property type="match status" value="1"/>
</dbReference>
<sequence length="561" mass="57512">MTGQSPVGVRPVGVSSQPTQPVATIGQFLSLLRRRLTAVLACVFLGLVLAGALLVHTPNKYQATAVVDVSPIFGTSSSTTSTSNATAVSTITETRIATSTSVALIARRTLGFQGTASQLSEHVAVTSPLDSRVLNVTFTSNTPTGAADGANAFADAYLEYRTTTVQAALKSRVALIGSQVADLERGIRALKPPPAGTDTSQYTSQRNSIQSQIQQLQGQINTYQTSVVKPGQVAGAASVPSAASSPKPSLYLAGGFLLGLLLGIFVAVVRDGRDNTVHDSAVVERSLGAPVLAETVTSGDSSTLAALAAPRSAEADAYRTVATTVASETTSHQVVLLCGAGAVASNLAAMNLAITFADQGLRTVLAGPRAAVEPATHLLAVNPVPQSGRSLLSHQLAASANVPGLSVLSLGDEVSLGATLRANGDNLADVLSTADMVVLDGVNIDFPSTLLRLGHLANEAVVVVHKNQTTSAEVERVAQQLAQARTTVLGSILLNYPSGLRRRARSATPMQSSRPLVDQAGVVSRAGAANDVVPTGGSAPEDRGDGDTDSFSTASATTRRS</sequence>
<feature type="compositionally biased region" description="Low complexity" evidence="7">
    <location>
        <begin position="549"/>
        <end position="561"/>
    </location>
</feature>
<keyword evidence="6 8" id="KW-0472">Membrane</keyword>
<comment type="subcellular location">
    <subcellularLocation>
        <location evidence="1">Cell membrane</location>
        <topology evidence="1">Multi-pass membrane protein</topology>
    </subcellularLocation>
</comment>
<dbReference type="RefSeq" id="WP_311423011.1">
    <property type="nucleotide sequence ID" value="NZ_JAVREH010000011.1"/>
</dbReference>
<name>A0ABU2JBK4_9ACTN</name>
<evidence type="ECO:0000256" key="3">
    <source>
        <dbReference type="ARBA" id="ARBA00022475"/>
    </source>
</evidence>
<keyword evidence="11" id="KW-1185">Reference proteome</keyword>
<evidence type="ECO:0000256" key="4">
    <source>
        <dbReference type="ARBA" id="ARBA00022692"/>
    </source>
</evidence>